<reference evidence="5 6" key="1">
    <citation type="submission" date="2016-05" db="EMBL/GenBank/DDBJ databases">
        <title>Draft genome sequence of a porcine commensal Rothia nasimurium.</title>
        <authorList>
            <person name="Gaiser R.A."/>
            <person name="Van Baarlen P."/>
            <person name="Wells J.M."/>
        </authorList>
    </citation>
    <scope>NUCLEOTIDE SEQUENCE [LARGE SCALE GENOMIC DNA]</scope>
    <source>
        <strain evidence="5 6">PT-32</strain>
    </source>
</reference>
<name>A0A1Y1RLX4_9MICC</name>
<proteinExistence type="predicted"/>
<gene>
    <name evidence="5" type="ORF">A7979_06865</name>
</gene>
<keyword evidence="6" id="KW-1185">Reference proteome</keyword>
<comment type="caution">
    <text evidence="5">The sequence shown here is derived from an EMBL/GenBank/DDBJ whole genome shotgun (WGS) entry which is preliminary data.</text>
</comment>
<dbReference type="EMBL" id="LXWF01000043">
    <property type="protein sequence ID" value="ORC15453.1"/>
    <property type="molecule type" value="Genomic_DNA"/>
</dbReference>
<dbReference type="PANTHER" id="PTHR45947">
    <property type="entry name" value="SULFOQUINOVOSYL TRANSFERASE SQD2"/>
    <property type="match status" value="1"/>
</dbReference>
<feature type="domain" description="Glycosyltransferase subfamily 4-like N-terminal" evidence="4">
    <location>
        <begin position="19"/>
        <end position="189"/>
    </location>
</feature>
<dbReference type="InterPro" id="IPR028098">
    <property type="entry name" value="Glyco_trans_4-like_N"/>
</dbReference>
<evidence type="ECO:0000256" key="1">
    <source>
        <dbReference type="ARBA" id="ARBA00021292"/>
    </source>
</evidence>
<dbReference type="PANTHER" id="PTHR45947:SF3">
    <property type="entry name" value="SULFOQUINOVOSYL TRANSFERASE SQD2"/>
    <property type="match status" value="1"/>
</dbReference>
<accession>A0A1Y1RLX4</accession>
<keyword evidence="3 5" id="KW-0808">Transferase</keyword>
<dbReference type="RefSeq" id="WP_083093323.1">
    <property type="nucleotide sequence ID" value="NZ_LXWF01000043.1"/>
</dbReference>
<organism evidence="5 6">
    <name type="scientific">Rothia nasimurium</name>
    <dbReference type="NCBI Taxonomy" id="85336"/>
    <lineage>
        <taxon>Bacteria</taxon>
        <taxon>Bacillati</taxon>
        <taxon>Actinomycetota</taxon>
        <taxon>Actinomycetes</taxon>
        <taxon>Micrococcales</taxon>
        <taxon>Micrococcaceae</taxon>
        <taxon>Rothia</taxon>
    </lineage>
</organism>
<dbReference type="Pfam" id="PF13692">
    <property type="entry name" value="Glyco_trans_1_4"/>
    <property type="match status" value="1"/>
</dbReference>
<evidence type="ECO:0000313" key="5">
    <source>
        <dbReference type="EMBL" id="ORC15453.1"/>
    </source>
</evidence>
<sequence length="375" mass="39917">MAVNLGQPVALHCVPVPEFGGVARHISDLAEAGLPGYQLVVLCPAGALASRLRELGAEVREADFGTGAGFVASLRTLNKVIDELRPAIVHTHLAYADVVGAVAVNLRKAGRLLRPATYVPKLFTSEHGISGDDAVYHGAPWRSRLMETVHRVRLWGTDGVIAVSQSTADQMKRKWGARRVHLVYNGLDASATAAAVEAARVPAEPGALRVLSLSRLAPEKSLDVLVGAFARVRERIPGATLEIAGAGELMGELEAQVRRLNLEPAVTFPGFVDPVQAMGRADVLVQLSVWENCSYTLLDAKAAGLAVVATAVGGNPEILAGAELVPSLRQLNREVAVRVIAEAIIAQQRLTPIAFDWPSKQQMGQQLVNLYGKVS</sequence>
<evidence type="ECO:0000259" key="4">
    <source>
        <dbReference type="Pfam" id="PF13439"/>
    </source>
</evidence>
<dbReference type="OrthoDB" id="477186at2"/>
<dbReference type="GO" id="GO:1901137">
    <property type="term" value="P:carbohydrate derivative biosynthetic process"/>
    <property type="evidence" value="ECO:0007669"/>
    <property type="project" value="UniProtKB-ARBA"/>
</dbReference>
<dbReference type="Proteomes" id="UP000192359">
    <property type="component" value="Unassembled WGS sequence"/>
</dbReference>
<evidence type="ECO:0000313" key="6">
    <source>
        <dbReference type="Proteomes" id="UP000192359"/>
    </source>
</evidence>
<dbReference type="Pfam" id="PF13439">
    <property type="entry name" value="Glyco_transf_4"/>
    <property type="match status" value="1"/>
</dbReference>
<dbReference type="InterPro" id="IPR050194">
    <property type="entry name" value="Glycosyltransferase_grp1"/>
</dbReference>
<evidence type="ECO:0000256" key="2">
    <source>
        <dbReference type="ARBA" id="ARBA00022676"/>
    </source>
</evidence>
<protein>
    <recommendedName>
        <fullName evidence="1">D-inositol 3-phosphate glycosyltransferase</fullName>
    </recommendedName>
</protein>
<dbReference type="AlphaFoldDB" id="A0A1Y1RLX4"/>
<keyword evidence="2" id="KW-0328">Glycosyltransferase</keyword>
<dbReference type="GO" id="GO:0016758">
    <property type="term" value="F:hexosyltransferase activity"/>
    <property type="evidence" value="ECO:0007669"/>
    <property type="project" value="TreeGrafter"/>
</dbReference>
<evidence type="ECO:0000256" key="3">
    <source>
        <dbReference type="ARBA" id="ARBA00022679"/>
    </source>
</evidence>
<dbReference type="Gene3D" id="3.40.50.2000">
    <property type="entry name" value="Glycogen Phosphorylase B"/>
    <property type="match status" value="2"/>
</dbReference>
<dbReference type="SUPFAM" id="SSF53756">
    <property type="entry name" value="UDP-Glycosyltransferase/glycogen phosphorylase"/>
    <property type="match status" value="1"/>
</dbReference>